<evidence type="ECO:0000313" key="1">
    <source>
        <dbReference type="EMBL" id="KGQ19869.1"/>
    </source>
</evidence>
<proteinExistence type="predicted"/>
<organism evidence="1 2">
    <name type="scientific">Lysobacter dokdonensis DS-58</name>
    <dbReference type="NCBI Taxonomy" id="1300345"/>
    <lineage>
        <taxon>Bacteria</taxon>
        <taxon>Pseudomonadati</taxon>
        <taxon>Pseudomonadota</taxon>
        <taxon>Gammaproteobacteria</taxon>
        <taxon>Lysobacterales</taxon>
        <taxon>Lysobacteraceae</taxon>
        <taxon>Noviluteimonas</taxon>
    </lineage>
</organism>
<dbReference type="STRING" id="1300345.LF41_2376"/>
<name>A0A0A2X3N4_9GAMM</name>
<gene>
    <name evidence="1" type="ORF">LF41_2376</name>
</gene>
<comment type="caution">
    <text evidence="1">The sequence shown here is derived from an EMBL/GenBank/DDBJ whole genome shotgun (WGS) entry which is preliminary data.</text>
</comment>
<dbReference type="Proteomes" id="UP000030518">
    <property type="component" value="Unassembled WGS sequence"/>
</dbReference>
<accession>A0A0A2X3N4</accession>
<dbReference type="EMBL" id="JRKJ01000005">
    <property type="protein sequence ID" value="KGQ19869.1"/>
    <property type="molecule type" value="Genomic_DNA"/>
</dbReference>
<evidence type="ECO:0000313" key="2">
    <source>
        <dbReference type="Proteomes" id="UP000030518"/>
    </source>
</evidence>
<dbReference type="PATRIC" id="fig|1300345.3.peg.947"/>
<protein>
    <submittedName>
        <fullName evidence="1">Uncharacterized protein</fullName>
    </submittedName>
</protein>
<reference evidence="1 2" key="1">
    <citation type="submission" date="2014-09" db="EMBL/GenBank/DDBJ databases">
        <title>Genome sequences of Lysobacter dokdonensis DS-58.</title>
        <authorList>
            <person name="Kim J.F."/>
            <person name="Kwak M.-J."/>
        </authorList>
    </citation>
    <scope>NUCLEOTIDE SEQUENCE [LARGE SCALE GENOMIC DNA]</scope>
    <source>
        <strain evidence="1 2">DS-58</strain>
    </source>
</reference>
<dbReference type="RefSeq" id="WP_036166748.1">
    <property type="nucleotide sequence ID" value="NZ_JRKJ01000005.1"/>
</dbReference>
<sequence length="93" mass="10217">MIEKIDVLAVLRDLKMDALCPLPNCAACAKQNEAVTAIAELLAADREYDAAHFAWDAVPARLPDDSGYDYDSPKWHRLTAANERRAEALAAFA</sequence>
<keyword evidence="2" id="KW-1185">Reference proteome</keyword>
<dbReference type="AlphaFoldDB" id="A0A0A2X3N4"/>